<feature type="domain" description="Type I restriction modification DNA specificity" evidence="4">
    <location>
        <begin position="53"/>
        <end position="163"/>
    </location>
</feature>
<accession>A0A212JTX9</accession>
<dbReference type="GO" id="GO:0009307">
    <property type="term" value="P:DNA restriction-modification system"/>
    <property type="evidence" value="ECO:0007669"/>
    <property type="project" value="UniProtKB-KW"/>
</dbReference>
<reference evidence="5" key="1">
    <citation type="submission" date="2016-04" db="EMBL/GenBank/DDBJ databases">
        <authorList>
            <person name="Evans L.H."/>
            <person name="Alamgir A."/>
            <person name="Owens N."/>
            <person name="Weber N.D."/>
            <person name="Virtaneva K."/>
            <person name="Barbian K."/>
            <person name="Babar A."/>
            <person name="Rosenke K."/>
        </authorList>
    </citation>
    <scope>NUCLEOTIDE SEQUENCE</scope>
    <source>
        <strain evidence="5">86-2</strain>
    </source>
</reference>
<dbReference type="PANTHER" id="PTHR30408">
    <property type="entry name" value="TYPE-1 RESTRICTION ENZYME ECOKI SPECIFICITY PROTEIN"/>
    <property type="match status" value="1"/>
</dbReference>
<evidence type="ECO:0000313" key="5">
    <source>
        <dbReference type="EMBL" id="SBW02765.1"/>
    </source>
</evidence>
<organism evidence="5">
    <name type="scientific">uncultured Dysgonomonas sp</name>
    <dbReference type="NCBI Taxonomy" id="206096"/>
    <lineage>
        <taxon>Bacteria</taxon>
        <taxon>Pseudomonadati</taxon>
        <taxon>Bacteroidota</taxon>
        <taxon>Bacteroidia</taxon>
        <taxon>Bacteroidales</taxon>
        <taxon>Dysgonomonadaceae</taxon>
        <taxon>Dysgonomonas</taxon>
        <taxon>environmental samples</taxon>
    </lineage>
</organism>
<keyword evidence="3" id="KW-0238">DNA-binding</keyword>
<dbReference type="AlphaFoldDB" id="A0A212JTX9"/>
<dbReference type="GO" id="GO:0003677">
    <property type="term" value="F:DNA binding"/>
    <property type="evidence" value="ECO:0007669"/>
    <property type="project" value="UniProtKB-KW"/>
</dbReference>
<dbReference type="InterPro" id="IPR044946">
    <property type="entry name" value="Restrct_endonuc_typeI_TRD_sf"/>
</dbReference>
<dbReference type="RefSeq" id="WP_296949928.1">
    <property type="nucleotide sequence ID" value="NZ_LT599021.1"/>
</dbReference>
<keyword evidence="2" id="KW-0680">Restriction system</keyword>
<proteinExistence type="inferred from homology"/>
<dbReference type="Gene3D" id="3.90.220.20">
    <property type="entry name" value="DNA methylase specificity domains"/>
    <property type="match status" value="1"/>
</dbReference>
<sequence length="166" mass="18864">MKLKDIAIYVKDRVEIEKLSLHNYISTENMLPEKGGVQTASSLPSISMTSGFRKDDILTSNIRPYFKKIWIANKEGGCSNDVLVLRAKNNCHPKFLYYVLSENRFFDYSTASAKGTKMPRGDKSAIMEYKVPDYCVPEQIQIADILSSLDDKIAFNKRINDNLTPN</sequence>
<comment type="similarity">
    <text evidence="1">Belongs to the type-I restriction system S methylase family.</text>
</comment>
<evidence type="ECO:0000256" key="1">
    <source>
        <dbReference type="ARBA" id="ARBA00010923"/>
    </source>
</evidence>
<dbReference type="InterPro" id="IPR000055">
    <property type="entry name" value="Restrct_endonuc_typeI_TRD"/>
</dbReference>
<dbReference type="Pfam" id="PF01420">
    <property type="entry name" value="Methylase_S"/>
    <property type="match status" value="1"/>
</dbReference>
<dbReference type="PANTHER" id="PTHR30408:SF13">
    <property type="entry name" value="TYPE I RESTRICTION ENZYME HINDI SPECIFICITY SUBUNIT"/>
    <property type="match status" value="1"/>
</dbReference>
<dbReference type="EMBL" id="FLUL01000001">
    <property type="protein sequence ID" value="SBW02765.1"/>
    <property type="molecule type" value="Genomic_DNA"/>
</dbReference>
<name>A0A212JTX9_9BACT</name>
<gene>
    <name evidence="5" type="ORF">KL86DYS2_12316</name>
</gene>
<evidence type="ECO:0000256" key="2">
    <source>
        <dbReference type="ARBA" id="ARBA00022747"/>
    </source>
</evidence>
<evidence type="ECO:0000259" key="4">
    <source>
        <dbReference type="Pfam" id="PF01420"/>
    </source>
</evidence>
<dbReference type="InterPro" id="IPR052021">
    <property type="entry name" value="Type-I_RS_S_subunit"/>
</dbReference>
<evidence type="ECO:0000256" key="3">
    <source>
        <dbReference type="ARBA" id="ARBA00023125"/>
    </source>
</evidence>
<dbReference type="SUPFAM" id="SSF116734">
    <property type="entry name" value="DNA methylase specificity domain"/>
    <property type="match status" value="1"/>
</dbReference>
<protein>
    <recommendedName>
        <fullName evidence="4">Type I restriction modification DNA specificity domain-containing protein</fullName>
    </recommendedName>
</protein>